<keyword evidence="1 2" id="KW-0732">Signal</keyword>
<organism evidence="4 5">
    <name type="scientific">Halocaridina rubra</name>
    <name type="common">Hawaiian red shrimp</name>
    <dbReference type="NCBI Taxonomy" id="373956"/>
    <lineage>
        <taxon>Eukaryota</taxon>
        <taxon>Metazoa</taxon>
        <taxon>Ecdysozoa</taxon>
        <taxon>Arthropoda</taxon>
        <taxon>Crustacea</taxon>
        <taxon>Multicrustacea</taxon>
        <taxon>Malacostraca</taxon>
        <taxon>Eumalacostraca</taxon>
        <taxon>Eucarida</taxon>
        <taxon>Decapoda</taxon>
        <taxon>Pleocyemata</taxon>
        <taxon>Caridea</taxon>
        <taxon>Atyoidea</taxon>
        <taxon>Atyidae</taxon>
        <taxon>Halocaridina</taxon>
    </lineage>
</organism>
<accession>A0AAN9AF47</accession>
<dbReference type="Proteomes" id="UP001381693">
    <property type="component" value="Unassembled WGS sequence"/>
</dbReference>
<feature type="domain" description="IPT/TIG" evidence="3">
    <location>
        <begin position="991"/>
        <end position="1078"/>
    </location>
</feature>
<feature type="chain" id="PRO_5042879995" description="IPT/TIG domain-containing protein" evidence="2">
    <location>
        <begin position="18"/>
        <end position="1347"/>
    </location>
</feature>
<dbReference type="CDD" id="cd00102">
    <property type="entry name" value="IPT"/>
    <property type="match status" value="2"/>
</dbReference>
<dbReference type="Pfam" id="PF01833">
    <property type="entry name" value="TIG"/>
    <property type="match status" value="5"/>
</dbReference>
<keyword evidence="5" id="KW-1185">Reference proteome</keyword>
<feature type="domain" description="IPT/TIG" evidence="3">
    <location>
        <begin position="246"/>
        <end position="335"/>
    </location>
</feature>
<comment type="caution">
    <text evidence="4">The sequence shown here is derived from an EMBL/GenBank/DDBJ whole genome shotgun (WGS) entry which is preliminary data.</text>
</comment>
<evidence type="ECO:0000259" key="3">
    <source>
        <dbReference type="SMART" id="SM00429"/>
    </source>
</evidence>
<protein>
    <recommendedName>
        <fullName evidence="3">IPT/TIG domain-containing protein</fullName>
    </recommendedName>
</protein>
<dbReference type="InterPro" id="IPR002909">
    <property type="entry name" value="IPT_dom"/>
</dbReference>
<evidence type="ECO:0000313" key="4">
    <source>
        <dbReference type="EMBL" id="KAK7084670.1"/>
    </source>
</evidence>
<dbReference type="Gene3D" id="2.60.40.10">
    <property type="entry name" value="Immunoglobulins"/>
    <property type="match status" value="6"/>
</dbReference>
<dbReference type="SUPFAM" id="SSF81296">
    <property type="entry name" value="E set domains"/>
    <property type="match status" value="5"/>
</dbReference>
<dbReference type="PANTHER" id="PTHR46769:SF2">
    <property type="entry name" value="FIBROCYSTIN-L ISOFORM 2 PRECURSOR-RELATED"/>
    <property type="match status" value="1"/>
</dbReference>
<name>A0AAN9AF47_HALRR</name>
<sequence>MDVRVLLGALLIGLAAGARITSRNPYWMSDGGGTTLTISGEGFSEDQFSQFDPTLGNKVVLMNEEDSIDCEVVRYLTNREKIVCSPGKKTNLYADDVYAIKVFVDGEEASGYLTVQYARWYAPLVETVTPVWSLPGALVRFFGWVRTDRYKVMDVSDPLEDDPNSGTVLTKVFVGNVDCEMINATSGELYGVLEDRGLTCLVTSKNIGPMNGTMYVQERGASVVGKWGVYVDSQDKLYQHHTYAGVDSVSPATGSPGGSTVITVTGVGFNSLPGSTEVKVGGADCKIQEIADNSITCLTPAEDQTSAGSRERGLQWEFWHGQYPDLANEAQWSALTSSHPDYSTQIVLDAEFDISMTSNSAGKLSGYLHAPHDGEYALAIYAQRAWTRIYVATNGNPDNLTFVNHWELFNMTQETPIYLEIRYRGEVSTLFKVYMNDFNAKYTYDQCRMASNERHRLKLNPKVRYESQRLTPSGSPSAASLYLNGMVSDPVDITDAVQVRAAVLGLAEQKCETIGMNPNFFQASGFEDGDTNPDNMRGDIVDDIEPYCGRRSFKLHEDPRLYEQGDISQMVDLHIYPYICFAISGNVESEMRINFYWWDKWNRWRADDISFPHNITVTKETWKYQCINIKTVALNSWINTQRNPGSVLKARRAYAPKRASEFDTVHIDMFAYSDENVNVQRTRPSALDSQGILITDVNVNSVTENSITSLDVEFITSNCYGDFPLLGVTNGAGNPSWLTTLDSSATFATFSITGGDVNVSRIVKATHPVQGTWSMDIQGASISGISPSVEDYELQEMIEGALGVDGMYVSRSGNCEDMSWYIEWTTDPGRKILTTVDDSQLIFDGESVKFTPSRNREGKTFHDPIVADFLTVRRTNPSVSVRVNGYSAACLDDCSYAFDSTNAPSLASVSGQVEIDGSHTLTINGTDMSSSDISDYTVIVGSEKCTVSSVTSSLIICSVPALTAGSHPISVIMQPFGAALQPDPVVAYLVTPTITSINPSTGGTGGGYSIIIYGSGFPSDISGWAGSSAYVNGFDCEITDADDTSVTCTVPAGSAGVVDVAVSISSVMATLSSSFTYDSTLSASITSVLPMVSSVLGGDELNITGTDFGTGSEGFVMVGSSACEIVTWASAAITCTLPSNSPGVHVVKVYTGSNGYASGSVSVTYKFKVTGSSLTTGSVYGGTTLVIDGEGFGSNCSLLEVEIGDSMICDITECNDMQLTCTTRLVSRNHVVTNMGSAKNYGPGYAWTPKVLTIQEGDSVTWSWMKKDIYSQLVYNVFQTASASDKTYDGTGFNSGAPTMAEKIEVIPGNQSTYRTHHSTETALCAISYIFNYLDNDNCGILIDTLE</sequence>
<dbReference type="InterPro" id="IPR052387">
    <property type="entry name" value="Fibrocystin"/>
</dbReference>
<dbReference type="EMBL" id="JAXCGZ010002010">
    <property type="protein sequence ID" value="KAK7084670.1"/>
    <property type="molecule type" value="Genomic_DNA"/>
</dbReference>
<evidence type="ECO:0000256" key="1">
    <source>
        <dbReference type="ARBA" id="ARBA00022729"/>
    </source>
</evidence>
<feature type="signal peptide" evidence="2">
    <location>
        <begin position="1"/>
        <end position="17"/>
    </location>
</feature>
<proteinExistence type="predicted"/>
<evidence type="ECO:0000256" key="2">
    <source>
        <dbReference type="SAM" id="SignalP"/>
    </source>
</evidence>
<dbReference type="InterPro" id="IPR014756">
    <property type="entry name" value="Ig_E-set"/>
</dbReference>
<dbReference type="CDD" id="cd00603">
    <property type="entry name" value="IPT_PCSR"/>
    <property type="match status" value="4"/>
</dbReference>
<feature type="domain" description="IPT/TIG" evidence="3">
    <location>
        <begin position="1082"/>
        <end position="1168"/>
    </location>
</feature>
<dbReference type="SMART" id="SM00429">
    <property type="entry name" value="IPT"/>
    <property type="match status" value="4"/>
</dbReference>
<dbReference type="PANTHER" id="PTHR46769">
    <property type="entry name" value="POLYCYSTIC KIDNEY AND HEPATIC DISEASE 1 (AUTOSOMAL RECESSIVE)-LIKE 1"/>
    <property type="match status" value="1"/>
</dbReference>
<feature type="domain" description="IPT/TIG" evidence="3">
    <location>
        <begin position="903"/>
        <end position="990"/>
    </location>
</feature>
<evidence type="ECO:0000313" key="5">
    <source>
        <dbReference type="Proteomes" id="UP001381693"/>
    </source>
</evidence>
<reference evidence="4 5" key="1">
    <citation type="submission" date="2023-11" db="EMBL/GenBank/DDBJ databases">
        <title>Halocaridina rubra genome assembly.</title>
        <authorList>
            <person name="Smith C."/>
        </authorList>
    </citation>
    <scope>NUCLEOTIDE SEQUENCE [LARGE SCALE GENOMIC DNA]</scope>
    <source>
        <strain evidence="4">EP-1</strain>
        <tissue evidence="4">Whole</tissue>
    </source>
</reference>
<gene>
    <name evidence="4" type="ORF">SK128_002604</name>
</gene>
<dbReference type="InterPro" id="IPR013783">
    <property type="entry name" value="Ig-like_fold"/>
</dbReference>